<evidence type="ECO:0000313" key="1">
    <source>
        <dbReference type="EMBL" id="TGO03473.1"/>
    </source>
</evidence>
<dbReference type="InterPro" id="IPR044999">
    <property type="entry name" value="CbbY-like"/>
</dbReference>
<protein>
    <submittedName>
        <fullName evidence="1">Phosphatase</fullName>
    </submittedName>
</protein>
<dbReference type="InterPro" id="IPR006439">
    <property type="entry name" value="HAD-SF_hydro_IA"/>
</dbReference>
<dbReference type="SFLD" id="SFLDG01129">
    <property type="entry name" value="C1.5:_HAD__Beta-PGM__Phosphata"/>
    <property type="match status" value="1"/>
</dbReference>
<accession>A0A4E0QRV4</accession>
<dbReference type="AlphaFoldDB" id="A0A4E0QRV4"/>
<sequence>MTKLKALIFDVDGTLAETERDAHRVAFNETFAEYQLDWVWSVELYGELLAVTGGKERMKFYLERYRPDVPRVDDAFIAELHQHKTARYNKMLRSRPIPLRPGVRRLVEQARSEGIRLAIATTTSLDNVTTLLVHSLAPDAVEWFDVIAAGDMVSLKKPAPDIYDYALKNLGLPAGECIAIEDSYNGIRSAMAANVPTLVTVSDYTRKEDFTGALLVLNHLGEPEQPFTVLAGNAGEACYVDVAMLRGLV</sequence>
<dbReference type="GO" id="GO:0016787">
    <property type="term" value="F:hydrolase activity"/>
    <property type="evidence" value="ECO:0007669"/>
    <property type="project" value="InterPro"/>
</dbReference>
<dbReference type="SFLD" id="SFLDS00003">
    <property type="entry name" value="Haloacid_Dehalogenase"/>
    <property type="match status" value="1"/>
</dbReference>
<dbReference type="NCBIfam" id="TIGR01509">
    <property type="entry name" value="HAD-SF-IA-v3"/>
    <property type="match status" value="1"/>
</dbReference>
<dbReference type="CDD" id="cd07528">
    <property type="entry name" value="HAD_CbbY-like"/>
    <property type="match status" value="1"/>
</dbReference>
<dbReference type="InterPro" id="IPR036412">
    <property type="entry name" value="HAD-like_sf"/>
</dbReference>
<dbReference type="PANTHER" id="PTHR42896">
    <property type="entry name" value="XYLULOSE-1,5-BISPHOSPHATE (XUBP) PHOSPHATASE"/>
    <property type="match status" value="1"/>
</dbReference>
<dbReference type="SFLD" id="SFLDG01135">
    <property type="entry name" value="C1.5.6:_HAD__Beta-PGM__Phospha"/>
    <property type="match status" value="1"/>
</dbReference>
<dbReference type="PRINTS" id="PR00413">
    <property type="entry name" value="HADHALOGNASE"/>
</dbReference>
<evidence type="ECO:0000313" key="2">
    <source>
        <dbReference type="Proteomes" id="UP000030428"/>
    </source>
</evidence>
<dbReference type="Pfam" id="PF00702">
    <property type="entry name" value="Hydrolase"/>
    <property type="match status" value="1"/>
</dbReference>
<comment type="caution">
    <text evidence="1">The sequence shown here is derived from an EMBL/GenBank/DDBJ whole genome shotgun (WGS) entry which is preliminary data.</text>
</comment>
<dbReference type="InterPro" id="IPR023198">
    <property type="entry name" value="PGP-like_dom2"/>
</dbReference>
<dbReference type="SUPFAM" id="SSF56784">
    <property type="entry name" value="HAD-like"/>
    <property type="match status" value="1"/>
</dbReference>
<reference evidence="1 2" key="1">
    <citation type="journal article" date="2016" name="Front. Microbiol.">
        <title>Single-Cell (Meta-)Genomics of a Dimorphic Candidatus Thiomargarita nelsonii Reveals Genomic Plasticity.</title>
        <authorList>
            <person name="Flood B.E."/>
            <person name="Fliss P."/>
            <person name="Jones D.S."/>
            <person name="Dick G.J."/>
            <person name="Jain S."/>
            <person name="Kaster A.K."/>
            <person name="Winkel M."/>
            <person name="Mussmann M."/>
            <person name="Bailey J."/>
        </authorList>
    </citation>
    <scope>NUCLEOTIDE SEQUENCE [LARGE SCALE GENOMIC DNA]</scope>
    <source>
        <strain evidence="1">Hydrate Ridge</strain>
    </source>
</reference>
<dbReference type="SFLD" id="SFLDF00035">
    <property type="entry name" value="phosphoglycolate_phosphatase"/>
    <property type="match status" value="1"/>
</dbReference>
<dbReference type="Proteomes" id="UP000030428">
    <property type="component" value="Unassembled WGS sequence"/>
</dbReference>
<keyword evidence="2" id="KW-1185">Reference proteome</keyword>
<dbReference type="Gene3D" id="3.40.50.1000">
    <property type="entry name" value="HAD superfamily/HAD-like"/>
    <property type="match status" value="1"/>
</dbReference>
<dbReference type="EMBL" id="JSZA02000017">
    <property type="protein sequence ID" value="TGO03473.1"/>
    <property type="molecule type" value="Genomic_DNA"/>
</dbReference>
<dbReference type="InterPro" id="IPR023214">
    <property type="entry name" value="HAD_sf"/>
</dbReference>
<name>A0A4E0QRV4_9GAMM</name>
<organism evidence="1 2">
    <name type="scientific">Candidatus Thiomargarita nelsonii</name>
    <dbReference type="NCBI Taxonomy" id="1003181"/>
    <lineage>
        <taxon>Bacteria</taxon>
        <taxon>Pseudomonadati</taxon>
        <taxon>Pseudomonadota</taxon>
        <taxon>Gammaproteobacteria</taxon>
        <taxon>Thiotrichales</taxon>
        <taxon>Thiotrichaceae</taxon>
        <taxon>Thiomargarita</taxon>
    </lineage>
</organism>
<gene>
    <name evidence="1" type="ORF">PN36_06140</name>
</gene>
<dbReference type="PANTHER" id="PTHR42896:SF2">
    <property type="entry name" value="CBBY-LIKE PROTEIN"/>
    <property type="match status" value="1"/>
</dbReference>
<proteinExistence type="predicted"/>
<dbReference type="Gene3D" id="1.10.150.240">
    <property type="entry name" value="Putative phosphatase, domain 2"/>
    <property type="match status" value="1"/>
</dbReference>